<dbReference type="OrthoDB" id="9790331at2"/>
<dbReference type="InterPro" id="IPR011576">
    <property type="entry name" value="Pyridox_Oxase_N"/>
</dbReference>
<evidence type="ECO:0000313" key="3">
    <source>
        <dbReference type="Proteomes" id="UP000199118"/>
    </source>
</evidence>
<gene>
    <name evidence="2" type="ORF">SAMN05444336_11269</name>
</gene>
<dbReference type="InterPro" id="IPR012349">
    <property type="entry name" value="Split_barrel_FMN-bd"/>
</dbReference>
<dbReference type="PANTHER" id="PTHR42815:SF2">
    <property type="entry name" value="FAD-BINDING, PUTATIVE (AFU_ORTHOLOGUE AFUA_6G07600)-RELATED"/>
    <property type="match status" value="1"/>
</dbReference>
<feature type="domain" description="Pyridoxamine 5'-phosphate oxidase N-terminal" evidence="1">
    <location>
        <begin position="43"/>
        <end position="136"/>
    </location>
</feature>
<dbReference type="SUPFAM" id="SSF50475">
    <property type="entry name" value="FMN-binding split barrel"/>
    <property type="match status" value="1"/>
</dbReference>
<evidence type="ECO:0000259" key="1">
    <source>
        <dbReference type="Pfam" id="PF01243"/>
    </source>
</evidence>
<sequence length="212" mass="23487">MTAHYRNQMFGPHALATQEALLGRLAHPRDADAAQDGPDRLGPEERAFIESRDSFFMATHGETGWPYMQHRGGPPGFVRAISERAFAFPDFRGNRQYISVGALEADDRASFFFLDAARQGRLKLIGRARAMDLAERPDLAALLALPDYPSPQRPAKVERAMVVEVEAFEWNCPQHITPRFSAAEIAPTIAKIQAEMQARIDALEAALAARDG</sequence>
<protein>
    <recommendedName>
        <fullName evidence="1">Pyridoxamine 5'-phosphate oxidase N-terminal domain-containing protein</fullName>
    </recommendedName>
</protein>
<organism evidence="2 3">
    <name type="scientific">Albimonas donghaensis</name>
    <dbReference type="NCBI Taxonomy" id="356660"/>
    <lineage>
        <taxon>Bacteria</taxon>
        <taxon>Pseudomonadati</taxon>
        <taxon>Pseudomonadota</taxon>
        <taxon>Alphaproteobacteria</taxon>
        <taxon>Rhodobacterales</taxon>
        <taxon>Paracoccaceae</taxon>
        <taxon>Albimonas</taxon>
    </lineage>
</organism>
<keyword evidence="3" id="KW-1185">Reference proteome</keyword>
<proteinExistence type="predicted"/>
<dbReference type="AlphaFoldDB" id="A0A1H3FEA1"/>
<dbReference type="Pfam" id="PF01243">
    <property type="entry name" value="PNPOx_N"/>
    <property type="match status" value="1"/>
</dbReference>
<dbReference type="Gene3D" id="2.30.110.10">
    <property type="entry name" value="Electron Transport, Fmn-binding Protein, Chain A"/>
    <property type="match status" value="1"/>
</dbReference>
<dbReference type="PANTHER" id="PTHR42815">
    <property type="entry name" value="FAD-BINDING, PUTATIVE (AFU_ORTHOLOGUE AFUA_6G07600)-RELATED"/>
    <property type="match status" value="1"/>
</dbReference>
<dbReference type="Proteomes" id="UP000199118">
    <property type="component" value="Unassembled WGS sequence"/>
</dbReference>
<accession>A0A1H3FEA1</accession>
<dbReference type="STRING" id="356660.SAMN05444336_11269"/>
<dbReference type="EMBL" id="FNMZ01000012">
    <property type="protein sequence ID" value="SDX89107.1"/>
    <property type="molecule type" value="Genomic_DNA"/>
</dbReference>
<dbReference type="RefSeq" id="WP_092685212.1">
    <property type="nucleotide sequence ID" value="NZ_FNMZ01000012.1"/>
</dbReference>
<reference evidence="2 3" key="1">
    <citation type="submission" date="2016-10" db="EMBL/GenBank/DDBJ databases">
        <authorList>
            <person name="de Groot N.N."/>
        </authorList>
    </citation>
    <scope>NUCLEOTIDE SEQUENCE [LARGE SCALE GENOMIC DNA]</scope>
    <source>
        <strain evidence="2 3">DSM 17890</strain>
    </source>
</reference>
<name>A0A1H3FEA1_9RHOB</name>
<evidence type="ECO:0000313" key="2">
    <source>
        <dbReference type="EMBL" id="SDX89107.1"/>
    </source>
</evidence>